<dbReference type="RefSeq" id="WP_252593363.1">
    <property type="nucleotide sequence ID" value="NZ_CP099489.1"/>
</dbReference>
<evidence type="ECO:0000313" key="1">
    <source>
        <dbReference type="EMBL" id="USQ80062.1"/>
    </source>
</evidence>
<dbReference type="EMBL" id="CP099489">
    <property type="protein sequence ID" value="USQ80062.1"/>
    <property type="molecule type" value="Genomic_DNA"/>
</dbReference>
<protein>
    <submittedName>
        <fullName evidence="1">Uncharacterized protein</fullName>
    </submittedName>
</protein>
<sequence length="227" mass="23784">MHTTRRLHNGETLALDVPDAANLPPAAAISVLSQDGLELEINSGSAHHLEHYLATSGSTLTHEVQLRDGLTLRHGRYGGDPASGLAFALAVGDHEVYGFTVPTLDLEGLTALLSQVQFAPDPAGPVLTPGGSVEWSPFRTHDIAQVVELTSGGHALLDIRRTRSGVTRPSTAGLDVRGGKLSRSAESDRAHYAVLEAPAFIVYGVPGTIEDMDTVASALGQVTAELA</sequence>
<organism evidence="1 2">
    <name type="scientific">Ornithinimicrobium faecis</name>
    <dbReference type="NCBI Taxonomy" id="2934158"/>
    <lineage>
        <taxon>Bacteria</taxon>
        <taxon>Bacillati</taxon>
        <taxon>Actinomycetota</taxon>
        <taxon>Actinomycetes</taxon>
        <taxon>Micrococcales</taxon>
        <taxon>Ornithinimicrobiaceae</taxon>
        <taxon>Ornithinimicrobium</taxon>
    </lineage>
</organism>
<evidence type="ECO:0000313" key="2">
    <source>
        <dbReference type="Proteomes" id="UP001056455"/>
    </source>
</evidence>
<accession>A0ABY4YTG1</accession>
<gene>
    <name evidence="1" type="ORF">NF556_21160</name>
</gene>
<dbReference type="Proteomes" id="UP001056455">
    <property type="component" value="Chromosome"/>
</dbReference>
<keyword evidence="2" id="KW-1185">Reference proteome</keyword>
<proteinExistence type="predicted"/>
<reference evidence="1" key="1">
    <citation type="submission" date="2022-06" db="EMBL/GenBank/DDBJ databases">
        <title>Ornithinimicrobium HY1793.</title>
        <authorList>
            <person name="Huang Y."/>
        </authorList>
    </citation>
    <scope>NUCLEOTIDE SEQUENCE</scope>
    <source>
        <strain evidence="1">HY1793</strain>
    </source>
</reference>
<name>A0ABY4YTG1_9MICO</name>